<organism evidence="2 3">
    <name type="scientific">candidate division WWE3 bacterium</name>
    <dbReference type="NCBI Taxonomy" id="2053526"/>
    <lineage>
        <taxon>Bacteria</taxon>
        <taxon>Katanobacteria</taxon>
    </lineage>
</organism>
<gene>
    <name evidence="2" type="ORF">KC980_00425</name>
</gene>
<feature type="transmembrane region" description="Helical" evidence="1">
    <location>
        <begin position="217"/>
        <end position="240"/>
    </location>
</feature>
<keyword evidence="1" id="KW-1133">Transmembrane helix</keyword>
<dbReference type="Proteomes" id="UP000740557">
    <property type="component" value="Unassembled WGS sequence"/>
</dbReference>
<dbReference type="AlphaFoldDB" id="A0A955EAW7"/>
<evidence type="ECO:0000313" key="2">
    <source>
        <dbReference type="EMBL" id="MCA9307957.1"/>
    </source>
</evidence>
<sequence>MRKLYHSSLIIITVLFVGFFVTSVVNAEAGPNESCSTTNCISGLWCDPADKICKHNCEASGCPSQQYCDGVTKQCKGCKSGGASCNPGYTGDVCCGGAECTTTESSATFICVKEGEDCIARGQTCVHGTPCCGESTCGDENTCVSQNEYNAAHPQGSIFEDDANDVDAKQFIELLYKLIIPFGVILGVLLTVSCGYKIMTSQGDPKMLADHKECLTSAIMGLAVIIVATSILRTVLSTYIGGI</sequence>
<accession>A0A955EAW7</accession>
<evidence type="ECO:0000313" key="3">
    <source>
        <dbReference type="Proteomes" id="UP000740557"/>
    </source>
</evidence>
<dbReference type="InterPro" id="IPR043993">
    <property type="entry name" value="T4SS_pilin"/>
</dbReference>
<keyword evidence="1" id="KW-0812">Transmembrane</keyword>
<reference evidence="2" key="2">
    <citation type="journal article" date="2021" name="Microbiome">
        <title>Successional dynamics and alternative stable states in a saline activated sludge microbial community over 9 years.</title>
        <authorList>
            <person name="Wang Y."/>
            <person name="Ye J."/>
            <person name="Ju F."/>
            <person name="Liu L."/>
            <person name="Boyd J.A."/>
            <person name="Deng Y."/>
            <person name="Parks D.H."/>
            <person name="Jiang X."/>
            <person name="Yin X."/>
            <person name="Woodcroft B.J."/>
            <person name="Tyson G.W."/>
            <person name="Hugenholtz P."/>
            <person name="Polz M.F."/>
            <person name="Zhang T."/>
        </authorList>
    </citation>
    <scope>NUCLEOTIDE SEQUENCE</scope>
    <source>
        <strain evidence="2">HKST-UBA79</strain>
    </source>
</reference>
<proteinExistence type="predicted"/>
<dbReference type="EMBL" id="JAGQNX010000009">
    <property type="protein sequence ID" value="MCA9307957.1"/>
    <property type="molecule type" value="Genomic_DNA"/>
</dbReference>
<feature type="transmembrane region" description="Helical" evidence="1">
    <location>
        <begin position="174"/>
        <end position="196"/>
    </location>
</feature>
<name>A0A955EAW7_UNCKA</name>
<protein>
    <submittedName>
        <fullName evidence="2">Uncharacterized protein</fullName>
    </submittedName>
</protein>
<evidence type="ECO:0000256" key="1">
    <source>
        <dbReference type="SAM" id="Phobius"/>
    </source>
</evidence>
<keyword evidence="1" id="KW-0472">Membrane</keyword>
<comment type="caution">
    <text evidence="2">The sequence shown here is derived from an EMBL/GenBank/DDBJ whole genome shotgun (WGS) entry which is preliminary data.</text>
</comment>
<dbReference type="Pfam" id="PF18895">
    <property type="entry name" value="T4SS_pilin"/>
    <property type="match status" value="1"/>
</dbReference>
<reference evidence="2" key="1">
    <citation type="submission" date="2020-04" db="EMBL/GenBank/DDBJ databases">
        <authorList>
            <person name="Zhang T."/>
        </authorList>
    </citation>
    <scope>NUCLEOTIDE SEQUENCE</scope>
    <source>
        <strain evidence="2">HKST-UBA79</strain>
    </source>
</reference>